<dbReference type="InterPro" id="IPR000878">
    <property type="entry name" value="4pyrrol_Mease"/>
</dbReference>
<keyword evidence="5" id="KW-0949">S-adenosyl-L-methionine</keyword>
<evidence type="ECO:0000313" key="8">
    <source>
        <dbReference type="Proteomes" id="UP000308891"/>
    </source>
</evidence>
<dbReference type="GO" id="GO:0006364">
    <property type="term" value="P:rRNA processing"/>
    <property type="evidence" value="ECO:0007669"/>
    <property type="project" value="UniProtKB-KW"/>
</dbReference>
<dbReference type="AlphaFoldDB" id="A0A4V4N7Y2"/>
<dbReference type="EMBL" id="STGJ01000009">
    <property type="protein sequence ID" value="TIC82273.1"/>
    <property type="molecule type" value="Genomic_DNA"/>
</dbReference>
<dbReference type="InterPro" id="IPR035996">
    <property type="entry name" value="4pyrrol_Methylase_sf"/>
</dbReference>
<dbReference type="SUPFAM" id="SSF53790">
    <property type="entry name" value="Tetrapyrrole methylase"/>
    <property type="match status" value="1"/>
</dbReference>
<evidence type="ECO:0000256" key="2">
    <source>
        <dbReference type="ARBA" id="ARBA00022552"/>
    </source>
</evidence>
<dbReference type="Gene3D" id="3.30.950.10">
    <property type="entry name" value="Methyltransferase, Cobalt-precorrin-4 Transmethylase, Domain 2"/>
    <property type="match status" value="1"/>
</dbReference>
<gene>
    <name evidence="7" type="ORF">E5K04_08935</name>
</gene>
<evidence type="ECO:0000259" key="6">
    <source>
        <dbReference type="Pfam" id="PF00590"/>
    </source>
</evidence>
<evidence type="ECO:0000256" key="3">
    <source>
        <dbReference type="ARBA" id="ARBA00022603"/>
    </source>
</evidence>
<keyword evidence="3 7" id="KW-0489">Methyltransferase</keyword>
<dbReference type="RefSeq" id="WP_136553178.1">
    <property type="nucleotide sequence ID" value="NZ_STGJ01000009.1"/>
</dbReference>
<feature type="domain" description="Tetrapyrrole methylase" evidence="6">
    <location>
        <begin position="72"/>
        <end position="213"/>
    </location>
</feature>
<proteinExistence type="predicted"/>
<dbReference type="GO" id="GO:0032259">
    <property type="term" value="P:methylation"/>
    <property type="evidence" value="ECO:0007669"/>
    <property type="project" value="UniProtKB-KW"/>
</dbReference>
<keyword evidence="2" id="KW-0698">rRNA processing</keyword>
<dbReference type="PANTHER" id="PTHR46111">
    <property type="entry name" value="RIBOSOMAL RNA SMALL SUBUNIT METHYLTRANSFERASE I"/>
    <property type="match status" value="1"/>
</dbReference>
<dbReference type="PIRSF" id="PIRSF005917">
    <property type="entry name" value="MTase_YraL"/>
    <property type="match status" value="1"/>
</dbReference>
<keyword evidence="4 7" id="KW-0808">Transferase</keyword>
<comment type="caution">
    <text evidence="7">The sequence shown here is derived from an EMBL/GenBank/DDBJ whole genome shotgun (WGS) entry which is preliminary data.</text>
</comment>
<accession>A0A4V4N7Y2</accession>
<keyword evidence="8" id="KW-1185">Reference proteome</keyword>
<dbReference type="CDD" id="cd11649">
    <property type="entry name" value="RsmI_like"/>
    <property type="match status" value="1"/>
</dbReference>
<dbReference type="Proteomes" id="UP000308891">
    <property type="component" value="Unassembled WGS sequence"/>
</dbReference>
<dbReference type="GO" id="GO:0008168">
    <property type="term" value="F:methyltransferase activity"/>
    <property type="evidence" value="ECO:0007669"/>
    <property type="project" value="UniProtKB-KW"/>
</dbReference>
<dbReference type="InterPro" id="IPR008189">
    <property type="entry name" value="rRNA_ssu_MeTfrase_I"/>
</dbReference>
<evidence type="ECO:0000256" key="1">
    <source>
        <dbReference type="ARBA" id="ARBA00022490"/>
    </source>
</evidence>
<dbReference type="OrthoDB" id="7061662at2"/>
<dbReference type="InterPro" id="IPR014777">
    <property type="entry name" value="4pyrrole_Mease_sub1"/>
</dbReference>
<organism evidence="7 8">
    <name type="scientific">Crenobacter intestini</name>
    <dbReference type="NCBI Taxonomy" id="2563443"/>
    <lineage>
        <taxon>Bacteria</taxon>
        <taxon>Pseudomonadati</taxon>
        <taxon>Pseudomonadota</taxon>
        <taxon>Betaproteobacteria</taxon>
        <taxon>Neisseriales</taxon>
        <taxon>Neisseriaceae</taxon>
        <taxon>Crenobacter</taxon>
    </lineage>
</organism>
<sequence length="235" mass="25116">MAGTLYLIPTPLGDENTAWLPEPERARVTHLTHFVVEAEKTARRHLKALGVTTPIRELTLATLNEHTVPGDVAALLEPLLAGHDVGLVSEAGTPAVADPGAALVALAHARGVRVEPLIGPSSILLALMASGANGQRFAFAGYLPVDATERGAAIRALEARSRQFDETQVFIETPYRNNALLEQLRQTLSPATRLAVACDLTLPTQTIVSHPVKDWPAEAPNLHKRPAIFVVYASG</sequence>
<dbReference type="Gene3D" id="3.40.1010.10">
    <property type="entry name" value="Cobalt-precorrin-4 Transmethylase, Domain 1"/>
    <property type="match status" value="1"/>
</dbReference>
<name>A0A4V4N7Y2_9NEIS</name>
<dbReference type="PANTHER" id="PTHR46111:SF2">
    <property type="entry name" value="SAM-DEPENDENT METHYLTRANSFERASE"/>
    <property type="match status" value="1"/>
</dbReference>
<reference evidence="7 8" key="1">
    <citation type="submission" date="2019-04" db="EMBL/GenBank/DDBJ databases">
        <title>Crenobacter sp. nov.</title>
        <authorList>
            <person name="Shi S."/>
        </authorList>
    </citation>
    <scope>NUCLEOTIDE SEQUENCE [LARGE SCALE GENOMIC DNA]</scope>
    <source>
        <strain evidence="7 8">GY 70310</strain>
    </source>
</reference>
<evidence type="ECO:0000256" key="5">
    <source>
        <dbReference type="ARBA" id="ARBA00022691"/>
    </source>
</evidence>
<dbReference type="Pfam" id="PF00590">
    <property type="entry name" value="TP_methylase"/>
    <property type="match status" value="1"/>
</dbReference>
<protein>
    <submittedName>
        <fullName evidence="7">SAM-dependent methyltransferase</fullName>
    </submittedName>
</protein>
<evidence type="ECO:0000313" key="7">
    <source>
        <dbReference type="EMBL" id="TIC82273.1"/>
    </source>
</evidence>
<dbReference type="InterPro" id="IPR014776">
    <property type="entry name" value="4pyrrole_Mease_sub2"/>
</dbReference>
<evidence type="ECO:0000256" key="4">
    <source>
        <dbReference type="ARBA" id="ARBA00022679"/>
    </source>
</evidence>
<keyword evidence="1" id="KW-0963">Cytoplasm</keyword>